<accession>A0A3L8PZF0</accession>
<dbReference type="OrthoDB" id="10014623at2"/>
<organism evidence="3 4">
    <name type="scientific">Parashewanella curva</name>
    <dbReference type="NCBI Taxonomy" id="2338552"/>
    <lineage>
        <taxon>Bacteria</taxon>
        <taxon>Pseudomonadati</taxon>
        <taxon>Pseudomonadota</taxon>
        <taxon>Gammaproteobacteria</taxon>
        <taxon>Alteromonadales</taxon>
        <taxon>Shewanellaceae</taxon>
        <taxon>Parashewanella</taxon>
    </lineage>
</organism>
<dbReference type="EMBL" id="QZEI01000023">
    <property type="protein sequence ID" value="RLV59973.1"/>
    <property type="molecule type" value="Genomic_DNA"/>
</dbReference>
<evidence type="ECO:0000256" key="1">
    <source>
        <dbReference type="SAM" id="Coils"/>
    </source>
</evidence>
<evidence type="ECO:0000313" key="4">
    <source>
        <dbReference type="Proteomes" id="UP000281474"/>
    </source>
</evidence>
<dbReference type="Proteomes" id="UP000281474">
    <property type="component" value="Unassembled WGS sequence"/>
</dbReference>
<feature type="region of interest" description="Disordered" evidence="2">
    <location>
        <begin position="141"/>
        <end position="166"/>
    </location>
</feature>
<protein>
    <submittedName>
        <fullName evidence="3">Uncharacterized protein</fullName>
    </submittedName>
</protein>
<keyword evidence="4" id="KW-1185">Reference proteome</keyword>
<feature type="coiled-coil region" evidence="1">
    <location>
        <begin position="390"/>
        <end position="445"/>
    </location>
</feature>
<keyword evidence="1" id="KW-0175">Coiled coil</keyword>
<name>A0A3L8PZF0_9GAMM</name>
<sequence>MARATVEVNEISGLTAKGRSNGEPLWSCDSAKVSIKTSSRWHTTNTKEFLIRISRNQIISAWHEGAPPKCFPTYLDRQKIKNGDYFAKDLHVAISKHEQTILRIFNSKAAEQYQPAPSSQSTNSSNLSQWRTYTSTDLSSSEIAHSQSKTTHAVEQSQGESVQNNAWVSPKKVTELSCLYRPKSTKPEISVDAHLPIHSSKRCASLSHAPQHKPYTASSYLSQPIDEPLLYDCEVSLCGEEKHHTQLPVRPIKPKISTPPAQSKNKVLISASQPIEVEYPTMLYDPRKGGAQPLNYEQLLSENKALKEQLRQTRLEIAQLQQATRIQEIKRIQSQVWQLQRGHQIQSKHHATHQQHQTAALQQFFKKQQTRVKLAEEKLNGQWELFHQLMKQAKIRNQEADQAYQRAQELEEQNKKRAIYLDRKAKELQCQDQQFKRDRAALESEIYHEYVEISEIYQQMKPHKHKSATKLTARLDSKIHTYQTRSRPNLQ</sequence>
<comment type="caution">
    <text evidence="3">The sequence shown here is derived from an EMBL/GenBank/DDBJ whole genome shotgun (WGS) entry which is preliminary data.</text>
</comment>
<proteinExistence type="predicted"/>
<dbReference type="AlphaFoldDB" id="A0A3L8PZF0"/>
<reference evidence="3 4" key="1">
    <citation type="submission" date="2018-09" db="EMBL/GenBank/DDBJ databases">
        <title>Phylogeny of the Shewanellaceae, and recommendation for two new genera, Pseudoshewanella and Parashewanella.</title>
        <authorList>
            <person name="Wang G."/>
        </authorList>
    </citation>
    <scope>NUCLEOTIDE SEQUENCE [LARGE SCALE GENOMIC DNA]</scope>
    <source>
        <strain evidence="3 4">C51</strain>
    </source>
</reference>
<feature type="coiled-coil region" evidence="1">
    <location>
        <begin position="296"/>
        <end position="323"/>
    </location>
</feature>
<dbReference type="RefSeq" id="WP_121838717.1">
    <property type="nucleotide sequence ID" value="NZ_ML014772.1"/>
</dbReference>
<evidence type="ECO:0000256" key="2">
    <source>
        <dbReference type="SAM" id="MobiDB-lite"/>
    </source>
</evidence>
<gene>
    <name evidence="3" type="ORF">D5018_09215</name>
</gene>
<evidence type="ECO:0000313" key="3">
    <source>
        <dbReference type="EMBL" id="RLV59973.1"/>
    </source>
</evidence>